<dbReference type="Pfam" id="PF19458">
    <property type="entry name" value="DUF5995"/>
    <property type="match status" value="1"/>
</dbReference>
<protein>
    <submittedName>
        <fullName evidence="1">Uncharacterized protein</fullName>
    </submittedName>
</protein>
<dbReference type="KEGG" id="mher:K3U94_05445"/>
<organism evidence="1 2">
    <name type="scientific">Mycolicibacter heraklionensis</name>
    <dbReference type="NCBI Taxonomy" id="512402"/>
    <lineage>
        <taxon>Bacteria</taxon>
        <taxon>Bacillati</taxon>
        <taxon>Actinomycetota</taxon>
        <taxon>Actinomycetes</taxon>
        <taxon>Mycobacteriales</taxon>
        <taxon>Mycobacteriaceae</taxon>
        <taxon>Mycolicibacter</taxon>
    </lineage>
</organism>
<evidence type="ECO:0000313" key="1">
    <source>
        <dbReference type="EMBL" id="QZA08731.1"/>
    </source>
</evidence>
<dbReference type="Proteomes" id="UP000825008">
    <property type="component" value="Chromosome"/>
</dbReference>
<dbReference type="RefSeq" id="WP_220695831.1">
    <property type="nucleotide sequence ID" value="NZ_CP080997.1"/>
</dbReference>
<dbReference type="InterPro" id="IPR046037">
    <property type="entry name" value="DUF5995"/>
</dbReference>
<proteinExistence type="predicted"/>
<evidence type="ECO:0000313" key="2">
    <source>
        <dbReference type="Proteomes" id="UP000825008"/>
    </source>
</evidence>
<gene>
    <name evidence="1" type="ORF">K3U94_05445</name>
</gene>
<name>A0A9X7WIH2_9MYCO</name>
<dbReference type="AlphaFoldDB" id="A0A9X7WIH2"/>
<reference evidence="1" key="1">
    <citation type="submission" date="2021-08" db="EMBL/GenBank/DDBJ databases">
        <title>Whole genome sequencing of non-tuberculosis mycobacteria type-strains.</title>
        <authorList>
            <person name="Igarashi Y."/>
            <person name="Osugi A."/>
            <person name="Mitarai S."/>
        </authorList>
    </citation>
    <scope>NUCLEOTIDE SEQUENCE</scope>
    <source>
        <strain evidence="1">JCM 30995</strain>
    </source>
</reference>
<sequence length="279" mass="30072">MNPMPPPPDPLPSATTLDEVVATIDTVVDWSIGASSRLGYFAALYKRITVAVQTAVTEGAFEDGPRMERFDVAFANRYFDALNGHFHSQRYPGATRSWWVAFEAANTARPILLQHLVAGITAHIALDLGIAAAEVSPGSALWALRDDFNTINAVLAGQVNDVVGRVNQLSPTLSDLYAMLGSGELFAINGAVRAMRDSAWRFAVLLAQEPVIARDATIWIRDRRVAGQVVSVFDAPALNALSQAVIREIAEWESRSIVHNIAVLDAIAASPASPIQTTL</sequence>
<dbReference type="EMBL" id="CP080997">
    <property type="protein sequence ID" value="QZA08731.1"/>
    <property type="molecule type" value="Genomic_DNA"/>
</dbReference>
<accession>A0A9X7WIH2</accession>